<evidence type="ECO:0000313" key="1">
    <source>
        <dbReference type="EMBL" id="BBE11067.1"/>
    </source>
</evidence>
<keyword evidence="2" id="KW-1185">Reference proteome</keyword>
<dbReference type="RefSeq" id="WP_275951856.1">
    <property type="nucleotide sequence ID" value="NZ_AP017372.2"/>
</dbReference>
<name>A0A2Z6EZI4_HALHR</name>
<dbReference type="Proteomes" id="UP000218890">
    <property type="component" value="Chromosome"/>
</dbReference>
<evidence type="ECO:0000313" key="2">
    <source>
        <dbReference type="Proteomes" id="UP000218890"/>
    </source>
</evidence>
<dbReference type="KEGG" id="hhk:HH1059_13840"/>
<sequence>MGDVIELISVYLKDSAEKLEDIHSSFWVYRLSEYNEKVENVRE</sequence>
<dbReference type="EMBL" id="AP017372">
    <property type="protein sequence ID" value="BBE11067.1"/>
    <property type="molecule type" value="Genomic_DNA"/>
</dbReference>
<organism evidence="1 2">
    <name type="scientific">Halorhodospira halochloris</name>
    <name type="common">Ectothiorhodospira halochloris</name>
    <dbReference type="NCBI Taxonomy" id="1052"/>
    <lineage>
        <taxon>Bacteria</taxon>
        <taxon>Pseudomonadati</taxon>
        <taxon>Pseudomonadota</taxon>
        <taxon>Gammaproteobacteria</taxon>
        <taxon>Chromatiales</taxon>
        <taxon>Ectothiorhodospiraceae</taxon>
        <taxon>Halorhodospira</taxon>
    </lineage>
</organism>
<proteinExistence type="predicted"/>
<reference evidence="1" key="1">
    <citation type="submission" date="2016-02" db="EMBL/GenBank/DDBJ databases">
        <title>Halorhodospira halochloris DSM-1059 complete genome, version 2.</title>
        <authorList>
            <person name="Tsukatani Y."/>
        </authorList>
    </citation>
    <scope>NUCLEOTIDE SEQUENCE</scope>
    <source>
        <strain evidence="1">DSM 1059</strain>
    </source>
</reference>
<dbReference type="AlphaFoldDB" id="A0A2Z6EZI4"/>
<accession>A0A2Z6EZI4</accession>
<gene>
    <name evidence="1" type="ORF">HH1059_13840</name>
</gene>
<protein>
    <submittedName>
        <fullName evidence="1">Uncharacterized protein</fullName>
    </submittedName>
</protein>